<dbReference type="AlphaFoldDB" id="A0A942A089"/>
<dbReference type="PANTHER" id="PTHR39341:SF1">
    <property type="entry name" value="DUF1858 DOMAIN-CONTAINING PROTEIN"/>
    <property type="match status" value="1"/>
</dbReference>
<feature type="transmembrane region" description="Helical" evidence="2">
    <location>
        <begin position="235"/>
        <end position="255"/>
    </location>
</feature>
<dbReference type="GO" id="GO:0020037">
    <property type="term" value="F:heme binding"/>
    <property type="evidence" value="ECO:0007669"/>
    <property type="project" value="InterPro"/>
</dbReference>
<dbReference type="GO" id="GO:0004129">
    <property type="term" value="F:cytochrome-c oxidase activity"/>
    <property type="evidence" value="ECO:0007669"/>
    <property type="project" value="InterPro"/>
</dbReference>
<dbReference type="InterPro" id="IPR023883">
    <property type="entry name" value="CHP03980_redox-disulphide"/>
</dbReference>
<dbReference type="InterPro" id="IPR038062">
    <property type="entry name" value="ScdA-like_N_sf"/>
</dbReference>
<feature type="transmembrane region" description="Helical" evidence="2">
    <location>
        <begin position="439"/>
        <end position="465"/>
    </location>
</feature>
<sequence>MSPDKAVITKDMIVNEVINKYPESDKVFTRFGVDMCCGGVQSIEKTAISCNVKNIDELVAALNEVVPEPESTTEQSSTVEDTAGNEVTETPPPVAETAGTEKLEITGTVTVKDIITNYPQTKGVFSKYGLLECGGEYGPEEAVYFFARVHNVDADCLIKELNDVIQGKVSAPEISPEDLDTAYENIYEKFIKTAIVIALTTGCVYGAFMLFYMGMKHSLYAVSKVLIETHGHTQIFGWCGLFIMGVSYFVIPRFYAIKLYSGRLANLSFYFMVIGILLVFLFRTLLPLLNSPFFKLLIIAGSLLEILAILIFLFVALKTILAAEKQELETYEGFLISGYLWFLVQTLVLTGATVYMLKVGETVLPHILIYPLRHIQVMGFITLVIFGVLSRTIPAFLGLKTPNAKLNLIIMLGLNFSIILRATSQPLMAHFVDVSLPAYYIFSSLFFISGCLEFVFVLLFIYNLNIFTKPEVDFSGMEIEKSYEKFVWAGIVWLVFAEAAMLVFTFSEAAGASVSHALIGAYRHAVTVGFISMLIFGYASRIIPISQGIKLHSYTMLTKIFILINVGCAIRVIFQPVAVHTGSGSAFMLMGISGFIECTAILLFGINIWKTINEGKQGTKDDEAHEEIAAVTASTNVYHLIKQHPQTIDVLVSKGFTQLKNPILRNTLTRAINISQATKINPTDLDQLLVDLNESLKAGKK</sequence>
<protein>
    <submittedName>
        <fullName evidence="4">Iron-sulfur cluster repair protein ScdA</fullName>
    </submittedName>
</protein>
<dbReference type="EMBL" id="JAANXD010000041">
    <property type="protein sequence ID" value="MBS1257925.1"/>
    <property type="molecule type" value="Genomic_DNA"/>
</dbReference>
<feature type="region of interest" description="Disordered" evidence="1">
    <location>
        <begin position="66"/>
        <end position="97"/>
    </location>
</feature>
<dbReference type="SUPFAM" id="SSF140683">
    <property type="entry name" value="SP0561-like"/>
    <property type="match status" value="3"/>
</dbReference>
<dbReference type="Pfam" id="PF00115">
    <property type="entry name" value="COX1"/>
    <property type="match status" value="1"/>
</dbReference>
<keyword evidence="2" id="KW-1133">Transmembrane helix</keyword>
<dbReference type="InterPro" id="IPR000883">
    <property type="entry name" value="Cyt_C_Oxase_1"/>
</dbReference>
<name>A0A942A089_9BACT</name>
<dbReference type="GO" id="GO:0009060">
    <property type="term" value="P:aerobic respiration"/>
    <property type="evidence" value="ECO:0007669"/>
    <property type="project" value="InterPro"/>
</dbReference>
<feature type="transmembrane region" description="Helical" evidence="2">
    <location>
        <begin position="292"/>
        <end position="317"/>
    </location>
</feature>
<gene>
    <name evidence="4" type="ORF">MAG551_00978</name>
</gene>
<feature type="transmembrane region" description="Helical" evidence="2">
    <location>
        <begin position="486"/>
        <end position="507"/>
    </location>
</feature>
<feature type="compositionally biased region" description="Polar residues" evidence="1">
    <location>
        <begin position="70"/>
        <end position="88"/>
    </location>
</feature>
<dbReference type="InterPro" id="IPR036927">
    <property type="entry name" value="Cyt_c_oxase-like_su1_sf"/>
</dbReference>
<feature type="transmembrane region" description="Helical" evidence="2">
    <location>
        <begin position="586"/>
        <end position="609"/>
    </location>
</feature>
<accession>A0A942A089</accession>
<feature type="transmembrane region" description="Helical" evidence="2">
    <location>
        <begin position="338"/>
        <end position="357"/>
    </location>
</feature>
<dbReference type="Pfam" id="PF08984">
    <property type="entry name" value="DUF1858"/>
    <property type="match status" value="1"/>
</dbReference>
<dbReference type="InterPro" id="IPR015077">
    <property type="entry name" value="DUF1858"/>
</dbReference>
<dbReference type="GO" id="GO:0016020">
    <property type="term" value="C:membrane"/>
    <property type="evidence" value="ECO:0007669"/>
    <property type="project" value="InterPro"/>
</dbReference>
<dbReference type="Proteomes" id="UP000722750">
    <property type="component" value="Unassembled WGS sequence"/>
</dbReference>
<dbReference type="Gene3D" id="1.10.3910.10">
    <property type="entry name" value="SP0561-like"/>
    <property type="match status" value="3"/>
</dbReference>
<evidence type="ECO:0000256" key="1">
    <source>
        <dbReference type="SAM" id="MobiDB-lite"/>
    </source>
</evidence>
<evidence type="ECO:0000313" key="5">
    <source>
        <dbReference type="Proteomes" id="UP000722750"/>
    </source>
</evidence>
<feature type="transmembrane region" description="Helical" evidence="2">
    <location>
        <begin position="267"/>
        <end position="286"/>
    </location>
</feature>
<reference evidence="4" key="1">
    <citation type="journal article" date="2021" name="ISME J.">
        <title>Fine-scale metabolic discontinuity in a stratified prokaryote microbiome of a Red Sea deep halocline.</title>
        <authorList>
            <person name="Michoud G."/>
            <person name="Ngugi D.K."/>
            <person name="Barozzi A."/>
            <person name="Merlino G."/>
            <person name="Calleja M.L."/>
            <person name="Delgado-Huertas A."/>
            <person name="Moran X.A.G."/>
            <person name="Daffonchio D."/>
        </authorList>
    </citation>
    <scope>NUCLEOTIDE SEQUENCE</scope>
    <source>
        <strain evidence="4">SuakinDeep_MAG55_1</strain>
    </source>
</reference>
<keyword evidence="2" id="KW-0472">Membrane</keyword>
<feature type="transmembrane region" description="Helical" evidence="2">
    <location>
        <begin position="519"/>
        <end position="539"/>
    </location>
</feature>
<organism evidence="4 5">
    <name type="scientific">Candidatus Scalindua arabica</name>
    <dbReference type="NCBI Taxonomy" id="1127984"/>
    <lineage>
        <taxon>Bacteria</taxon>
        <taxon>Pseudomonadati</taxon>
        <taxon>Planctomycetota</taxon>
        <taxon>Candidatus Brocadiia</taxon>
        <taxon>Candidatus Brocadiales</taxon>
        <taxon>Candidatus Scalinduaceae</taxon>
        <taxon>Candidatus Scalindua</taxon>
    </lineage>
</organism>
<feature type="domain" description="DUF1858" evidence="3">
    <location>
        <begin position="632"/>
        <end position="688"/>
    </location>
</feature>
<feature type="transmembrane region" description="Helical" evidence="2">
    <location>
        <begin position="551"/>
        <end position="574"/>
    </location>
</feature>
<proteinExistence type="predicted"/>
<dbReference type="PANTHER" id="PTHR39341">
    <property type="entry name" value="BSL7085 PROTEIN"/>
    <property type="match status" value="1"/>
</dbReference>
<comment type="caution">
    <text evidence="4">The sequence shown here is derived from an EMBL/GenBank/DDBJ whole genome shotgun (WGS) entry which is preliminary data.</text>
</comment>
<evidence type="ECO:0000256" key="2">
    <source>
        <dbReference type="SAM" id="Phobius"/>
    </source>
</evidence>
<keyword evidence="2" id="KW-0812">Transmembrane</keyword>
<evidence type="ECO:0000259" key="3">
    <source>
        <dbReference type="Pfam" id="PF08984"/>
    </source>
</evidence>
<feature type="transmembrane region" description="Helical" evidence="2">
    <location>
        <begin position="194"/>
        <end position="215"/>
    </location>
</feature>
<dbReference type="SUPFAM" id="SSF81442">
    <property type="entry name" value="Cytochrome c oxidase subunit I-like"/>
    <property type="match status" value="2"/>
</dbReference>
<feature type="transmembrane region" description="Helical" evidence="2">
    <location>
        <begin position="377"/>
        <end position="399"/>
    </location>
</feature>
<evidence type="ECO:0000313" key="4">
    <source>
        <dbReference type="EMBL" id="MBS1257925.1"/>
    </source>
</evidence>
<dbReference type="Gene3D" id="1.20.210.10">
    <property type="entry name" value="Cytochrome c oxidase-like, subunit I domain"/>
    <property type="match status" value="1"/>
</dbReference>
<feature type="transmembrane region" description="Helical" evidence="2">
    <location>
        <begin position="406"/>
        <end position="424"/>
    </location>
</feature>